<organism evidence="1 2">
    <name type="scientific">Oryza sativa subsp. japonica</name>
    <name type="common">Rice</name>
    <dbReference type="NCBI Taxonomy" id="39947"/>
    <lineage>
        <taxon>Eukaryota</taxon>
        <taxon>Viridiplantae</taxon>
        <taxon>Streptophyta</taxon>
        <taxon>Embryophyta</taxon>
        <taxon>Tracheophyta</taxon>
        <taxon>Spermatophyta</taxon>
        <taxon>Magnoliopsida</taxon>
        <taxon>Liliopsida</taxon>
        <taxon>Poales</taxon>
        <taxon>Poaceae</taxon>
        <taxon>BOP clade</taxon>
        <taxon>Oryzoideae</taxon>
        <taxon>Oryzeae</taxon>
        <taxon>Oryzinae</taxon>
        <taxon>Oryza</taxon>
        <taxon>Oryza sativa</taxon>
    </lineage>
</organism>
<protein>
    <submittedName>
        <fullName evidence="1">Uncharacterized protein</fullName>
    </submittedName>
</protein>
<evidence type="ECO:0000313" key="2">
    <source>
        <dbReference type="Proteomes" id="UP000000763"/>
    </source>
</evidence>
<dbReference type="Proteomes" id="UP000000763">
    <property type="component" value="Chromosome 9"/>
</dbReference>
<sequence length="83" mass="9044">MDKVFQPLPSLPSTGHDLLFRVSVRSGESVFRPLPSLPSVGQSAPASGYSVPVLFLSDYPIRIRLSDAQTIQNFTELCPLSLV</sequence>
<evidence type="ECO:0000313" key="1">
    <source>
        <dbReference type="EMBL" id="BAD22314.1"/>
    </source>
</evidence>
<dbReference type="AlphaFoldDB" id="Q6K435"/>
<reference evidence="2" key="2">
    <citation type="journal article" date="2008" name="Nucleic Acids Res.">
        <title>The rice annotation project database (RAP-DB): 2008 update.</title>
        <authorList>
            <consortium name="The rice annotation project (RAP)"/>
        </authorList>
    </citation>
    <scope>GENOME REANNOTATION</scope>
    <source>
        <strain evidence="2">cv. Nipponbare</strain>
    </source>
</reference>
<dbReference type="EMBL" id="AP005583">
    <property type="protein sequence ID" value="BAD22314.1"/>
    <property type="molecule type" value="Genomic_DNA"/>
</dbReference>
<reference evidence="2" key="1">
    <citation type="journal article" date="2005" name="Nature">
        <title>The map-based sequence of the rice genome.</title>
        <authorList>
            <consortium name="International rice genome sequencing project (IRGSP)"/>
            <person name="Matsumoto T."/>
            <person name="Wu J."/>
            <person name="Kanamori H."/>
            <person name="Katayose Y."/>
            <person name="Fujisawa M."/>
            <person name="Namiki N."/>
            <person name="Mizuno H."/>
            <person name="Yamamoto K."/>
            <person name="Antonio B.A."/>
            <person name="Baba T."/>
            <person name="Sakata K."/>
            <person name="Nagamura Y."/>
            <person name="Aoki H."/>
            <person name="Arikawa K."/>
            <person name="Arita K."/>
            <person name="Bito T."/>
            <person name="Chiden Y."/>
            <person name="Fujitsuka N."/>
            <person name="Fukunaka R."/>
            <person name="Hamada M."/>
            <person name="Harada C."/>
            <person name="Hayashi A."/>
            <person name="Hijishita S."/>
            <person name="Honda M."/>
            <person name="Hosokawa S."/>
            <person name="Ichikawa Y."/>
            <person name="Idonuma A."/>
            <person name="Iijima M."/>
            <person name="Ikeda M."/>
            <person name="Ikeno M."/>
            <person name="Ito K."/>
            <person name="Ito S."/>
            <person name="Ito T."/>
            <person name="Ito Y."/>
            <person name="Ito Y."/>
            <person name="Iwabuchi A."/>
            <person name="Kamiya K."/>
            <person name="Karasawa W."/>
            <person name="Kurita K."/>
            <person name="Katagiri S."/>
            <person name="Kikuta A."/>
            <person name="Kobayashi H."/>
            <person name="Kobayashi N."/>
            <person name="Machita K."/>
            <person name="Maehara T."/>
            <person name="Masukawa M."/>
            <person name="Mizubayashi T."/>
            <person name="Mukai Y."/>
            <person name="Nagasaki H."/>
            <person name="Nagata Y."/>
            <person name="Naito S."/>
            <person name="Nakashima M."/>
            <person name="Nakama Y."/>
            <person name="Nakamichi Y."/>
            <person name="Nakamura M."/>
            <person name="Meguro A."/>
            <person name="Negishi M."/>
            <person name="Ohta I."/>
            <person name="Ohta T."/>
            <person name="Okamoto M."/>
            <person name="Ono N."/>
            <person name="Saji S."/>
            <person name="Sakaguchi M."/>
            <person name="Sakai K."/>
            <person name="Shibata M."/>
            <person name="Shimokawa T."/>
            <person name="Song J."/>
            <person name="Takazaki Y."/>
            <person name="Terasawa K."/>
            <person name="Tsugane M."/>
            <person name="Tsuji K."/>
            <person name="Ueda S."/>
            <person name="Waki K."/>
            <person name="Yamagata H."/>
            <person name="Yamamoto M."/>
            <person name="Yamamoto S."/>
            <person name="Yamane H."/>
            <person name="Yoshiki S."/>
            <person name="Yoshihara R."/>
            <person name="Yukawa K."/>
            <person name="Zhong H."/>
            <person name="Yano M."/>
            <person name="Yuan Q."/>
            <person name="Ouyang S."/>
            <person name="Liu J."/>
            <person name="Jones K.M."/>
            <person name="Gansberger K."/>
            <person name="Moffat K."/>
            <person name="Hill J."/>
            <person name="Bera J."/>
            <person name="Fadrosh D."/>
            <person name="Jin S."/>
            <person name="Johri S."/>
            <person name="Kim M."/>
            <person name="Overton L."/>
            <person name="Reardon M."/>
            <person name="Tsitrin T."/>
            <person name="Vuong H."/>
            <person name="Weaver B."/>
            <person name="Ciecko A."/>
            <person name="Tallon L."/>
            <person name="Jackson J."/>
            <person name="Pai G."/>
            <person name="Aken S.V."/>
            <person name="Utterback T."/>
            <person name="Reidmuller S."/>
            <person name="Feldblyum T."/>
            <person name="Hsiao J."/>
            <person name="Zismann V."/>
            <person name="Iobst S."/>
            <person name="de Vazeille A.R."/>
            <person name="Buell C.R."/>
            <person name="Ying K."/>
            <person name="Li Y."/>
            <person name="Lu T."/>
            <person name="Huang Y."/>
            <person name="Zhao Q."/>
            <person name="Feng Q."/>
            <person name="Zhang L."/>
            <person name="Zhu J."/>
            <person name="Weng Q."/>
            <person name="Mu J."/>
            <person name="Lu Y."/>
            <person name="Fan D."/>
            <person name="Liu Y."/>
            <person name="Guan J."/>
            <person name="Zhang Y."/>
            <person name="Yu S."/>
            <person name="Liu X."/>
            <person name="Zhang Y."/>
            <person name="Hong G."/>
            <person name="Han B."/>
            <person name="Choisne N."/>
            <person name="Demange N."/>
            <person name="Orjeda G."/>
            <person name="Samain S."/>
            <person name="Cattolico L."/>
            <person name="Pelletier E."/>
            <person name="Couloux A."/>
            <person name="Segurens B."/>
            <person name="Wincker P."/>
            <person name="D'Hont A."/>
            <person name="Scarpelli C."/>
            <person name="Weissenbach J."/>
            <person name="Salanoubat M."/>
            <person name="Quetier F."/>
            <person name="Yu Y."/>
            <person name="Kim H.R."/>
            <person name="Rambo T."/>
            <person name="Currie J."/>
            <person name="Collura K."/>
            <person name="Luo M."/>
            <person name="Yang T."/>
            <person name="Ammiraju J.S.S."/>
            <person name="Engler F."/>
            <person name="Soderlund C."/>
            <person name="Wing R.A."/>
            <person name="Palmer L.E."/>
            <person name="de la Bastide M."/>
            <person name="Spiegel L."/>
            <person name="Nascimento L."/>
            <person name="Zutavern T."/>
            <person name="O'Shaughnessy A."/>
            <person name="Dike S."/>
            <person name="Dedhia N."/>
            <person name="Preston R."/>
            <person name="Balija V."/>
            <person name="McCombie W.R."/>
            <person name="Chow T."/>
            <person name="Chen H."/>
            <person name="Chung M."/>
            <person name="Chen C."/>
            <person name="Shaw J."/>
            <person name="Wu H."/>
            <person name="Hsiao K."/>
            <person name="Chao Y."/>
            <person name="Chu M."/>
            <person name="Cheng C."/>
            <person name="Hour A."/>
            <person name="Lee P."/>
            <person name="Lin S."/>
            <person name="Lin Y."/>
            <person name="Liou J."/>
            <person name="Liu S."/>
            <person name="Hsing Y."/>
            <person name="Raghuvanshi S."/>
            <person name="Mohanty A."/>
            <person name="Bharti A.K."/>
            <person name="Gaur A."/>
            <person name="Gupta V."/>
            <person name="Kumar D."/>
            <person name="Ravi V."/>
            <person name="Vij S."/>
            <person name="Kapur A."/>
            <person name="Khurana P."/>
            <person name="Khurana P."/>
            <person name="Khurana J.P."/>
            <person name="Tyagi A.K."/>
            <person name="Gaikwad K."/>
            <person name="Singh A."/>
            <person name="Dalal V."/>
            <person name="Srivastava S."/>
            <person name="Dixit A."/>
            <person name="Pal A.K."/>
            <person name="Ghazi I.A."/>
            <person name="Yadav M."/>
            <person name="Pandit A."/>
            <person name="Bhargava A."/>
            <person name="Sureshbabu K."/>
            <person name="Batra K."/>
            <person name="Sharma T.R."/>
            <person name="Mohapatra T."/>
            <person name="Singh N.K."/>
            <person name="Messing J."/>
            <person name="Nelson A.B."/>
            <person name="Fuks G."/>
            <person name="Kavchok S."/>
            <person name="Keizer G."/>
            <person name="Linton E."/>
            <person name="Llaca V."/>
            <person name="Song R."/>
            <person name="Tanyolac B."/>
            <person name="Young S."/>
            <person name="Ho-Il K."/>
            <person name="Hahn J.H."/>
            <person name="Sangsakoo G."/>
            <person name="Vanavichit A."/>
            <person name="de Mattos Luiz.A.T."/>
            <person name="Zimmer P.D."/>
            <person name="Malone G."/>
            <person name="Dellagostin O."/>
            <person name="de Oliveira A.C."/>
            <person name="Bevan M."/>
            <person name="Bancroft I."/>
            <person name="Minx P."/>
            <person name="Cordum H."/>
            <person name="Wilson R."/>
            <person name="Cheng Z."/>
            <person name="Jin W."/>
            <person name="Jiang J."/>
            <person name="Leong S.A."/>
            <person name="Iwama H."/>
            <person name="Gojobori T."/>
            <person name="Itoh T."/>
            <person name="Niimura Y."/>
            <person name="Fujii Y."/>
            <person name="Habara T."/>
            <person name="Sakai H."/>
            <person name="Sato Y."/>
            <person name="Wilson G."/>
            <person name="Kumar K."/>
            <person name="McCouch S."/>
            <person name="Juretic N."/>
            <person name="Hoen D."/>
            <person name="Wright S."/>
            <person name="Bruskiewich R."/>
            <person name="Bureau T."/>
            <person name="Miyao A."/>
            <person name="Hirochika H."/>
            <person name="Nishikawa T."/>
            <person name="Kadowaki K."/>
            <person name="Sugiura M."/>
            <person name="Burr B."/>
            <person name="Sasaki T."/>
        </authorList>
    </citation>
    <scope>NUCLEOTIDE SEQUENCE [LARGE SCALE GENOMIC DNA]</scope>
    <source>
        <strain evidence="2">cv. Nipponbare</strain>
    </source>
</reference>
<proteinExistence type="predicted"/>
<accession>Q6K435</accession>
<name>Q6K435_ORYSJ</name>
<gene>
    <name evidence="1" type="primary">P0406E03.42</name>
</gene>